<evidence type="ECO:0000256" key="1">
    <source>
        <dbReference type="SAM" id="MobiDB-lite"/>
    </source>
</evidence>
<comment type="caution">
    <text evidence="2">The sequence shown here is derived from an EMBL/GenBank/DDBJ whole genome shotgun (WGS) entry which is preliminary data.</text>
</comment>
<dbReference type="EMBL" id="CAJNOJ010000070">
    <property type="protein sequence ID" value="CAF1028663.1"/>
    <property type="molecule type" value="Genomic_DNA"/>
</dbReference>
<gene>
    <name evidence="2" type="ORF">EDS130_LOCUS16291</name>
</gene>
<reference evidence="2" key="1">
    <citation type="submission" date="2021-02" db="EMBL/GenBank/DDBJ databases">
        <authorList>
            <person name="Nowell W R."/>
        </authorList>
    </citation>
    <scope>NUCLEOTIDE SEQUENCE</scope>
</reference>
<dbReference type="AlphaFoldDB" id="A0A814IP63"/>
<accession>A0A814IP63</accession>
<protein>
    <submittedName>
        <fullName evidence="2">Uncharacterized protein</fullName>
    </submittedName>
</protein>
<dbReference type="Proteomes" id="UP000663852">
    <property type="component" value="Unassembled WGS sequence"/>
</dbReference>
<proteinExistence type="predicted"/>
<sequence>MNDSIKGERWDRTEFADEGSESTTKKYCNKNTTISMSSNGSDNYAALETALRDAIIFGNSGNSTAFDKCLDHAANILTNSFSYSTCSQVDSTAYETKT</sequence>
<name>A0A814IP63_ADIRI</name>
<feature type="region of interest" description="Disordered" evidence="1">
    <location>
        <begin position="1"/>
        <end position="24"/>
    </location>
</feature>
<feature type="compositionally biased region" description="Basic and acidic residues" evidence="1">
    <location>
        <begin position="1"/>
        <end position="15"/>
    </location>
</feature>
<evidence type="ECO:0000313" key="3">
    <source>
        <dbReference type="Proteomes" id="UP000663852"/>
    </source>
</evidence>
<evidence type="ECO:0000313" key="2">
    <source>
        <dbReference type="EMBL" id="CAF1028663.1"/>
    </source>
</evidence>
<organism evidence="2 3">
    <name type="scientific">Adineta ricciae</name>
    <name type="common">Rotifer</name>
    <dbReference type="NCBI Taxonomy" id="249248"/>
    <lineage>
        <taxon>Eukaryota</taxon>
        <taxon>Metazoa</taxon>
        <taxon>Spiralia</taxon>
        <taxon>Gnathifera</taxon>
        <taxon>Rotifera</taxon>
        <taxon>Eurotatoria</taxon>
        <taxon>Bdelloidea</taxon>
        <taxon>Adinetida</taxon>
        <taxon>Adinetidae</taxon>
        <taxon>Adineta</taxon>
    </lineage>
</organism>